<feature type="domain" description="Histidine kinase" evidence="5">
    <location>
        <begin position="318"/>
        <end position="525"/>
    </location>
</feature>
<dbReference type="AlphaFoldDB" id="A0A3S0WZV9"/>
<dbReference type="Pfam" id="PF02518">
    <property type="entry name" value="HATPase_c"/>
    <property type="match status" value="1"/>
</dbReference>
<dbReference type="EMBL" id="RZGR01000021">
    <property type="protein sequence ID" value="RUQ85073.1"/>
    <property type="molecule type" value="Genomic_DNA"/>
</dbReference>
<gene>
    <name evidence="6" type="ORF">EKM59_07560</name>
</gene>
<feature type="transmembrane region" description="Helical" evidence="4">
    <location>
        <begin position="157"/>
        <end position="175"/>
    </location>
</feature>
<feature type="transmembrane region" description="Helical" evidence="4">
    <location>
        <begin position="47"/>
        <end position="67"/>
    </location>
</feature>
<dbReference type="PANTHER" id="PTHR43065:SF52">
    <property type="entry name" value="SENSOR PROTEIN KINASE PILS"/>
    <property type="match status" value="1"/>
</dbReference>
<evidence type="ECO:0000256" key="1">
    <source>
        <dbReference type="ARBA" id="ARBA00000085"/>
    </source>
</evidence>
<keyword evidence="6" id="KW-0418">Kinase</keyword>
<evidence type="ECO:0000313" key="7">
    <source>
        <dbReference type="Proteomes" id="UP000288012"/>
    </source>
</evidence>
<keyword evidence="4" id="KW-0812">Transmembrane</keyword>
<feature type="transmembrane region" description="Helical" evidence="4">
    <location>
        <begin position="20"/>
        <end position="41"/>
    </location>
</feature>
<evidence type="ECO:0000256" key="3">
    <source>
        <dbReference type="ARBA" id="ARBA00022553"/>
    </source>
</evidence>
<dbReference type="Gene3D" id="3.30.450.20">
    <property type="entry name" value="PAS domain"/>
    <property type="match status" value="1"/>
</dbReference>
<accession>A0A3S0WZV9</accession>
<dbReference type="Gene3D" id="3.30.565.10">
    <property type="entry name" value="Histidine kinase-like ATPase, C-terminal domain"/>
    <property type="match status" value="1"/>
</dbReference>
<evidence type="ECO:0000256" key="4">
    <source>
        <dbReference type="SAM" id="Phobius"/>
    </source>
</evidence>
<dbReference type="Proteomes" id="UP000288012">
    <property type="component" value="Unassembled WGS sequence"/>
</dbReference>
<dbReference type="Pfam" id="PF00512">
    <property type="entry name" value="HisKA"/>
    <property type="match status" value="1"/>
</dbReference>
<evidence type="ECO:0000256" key="2">
    <source>
        <dbReference type="ARBA" id="ARBA00012438"/>
    </source>
</evidence>
<dbReference type="RefSeq" id="WP_127033597.1">
    <property type="nucleotide sequence ID" value="NZ_RZGR01000021.1"/>
</dbReference>
<evidence type="ECO:0000313" key="6">
    <source>
        <dbReference type="EMBL" id="RUQ85073.1"/>
    </source>
</evidence>
<dbReference type="PRINTS" id="PR00344">
    <property type="entry name" value="BCTRLSENSOR"/>
</dbReference>
<dbReference type="EC" id="2.7.13.3" evidence="2"/>
<evidence type="ECO:0000259" key="5">
    <source>
        <dbReference type="PROSITE" id="PS50109"/>
    </source>
</evidence>
<dbReference type="InterPro" id="IPR003594">
    <property type="entry name" value="HATPase_dom"/>
</dbReference>
<dbReference type="Pfam" id="PF25323">
    <property type="entry name" value="6TM_PilS"/>
    <property type="match status" value="1"/>
</dbReference>
<dbReference type="InterPro" id="IPR036890">
    <property type="entry name" value="HATPase_C_sf"/>
</dbReference>
<protein>
    <recommendedName>
        <fullName evidence="2">histidine kinase</fullName>
        <ecNumber evidence="2">2.7.13.3</ecNumber>
    </recommendedName>
</protein>
<organism evidence="6 7">
    <name type="scientific">Legionella septentrionalis</name>
    <dbReference type="NCBI Taxonomy" id="2498109"/>
    <lineage>
        <taxon>Bacteria</taxon>
        <taxon>Pseudomonadati</taxon>
        <taxon>Pseudomonadota</taxon>
        <taxon>Gammaproteobacteria</taxon>
        <taxon>Legionellales</taxon>
        <taxon>Legionellaceae</taxon>
        <taxon>Legionella</taxon>
    </lineage>
</organism>
<keyword evidence="3" id="KW-0597">Phosphoprotein</keyword>
<dbReference type="OrthoDB" id="9792686at2"/>
<keyword evidence="4" id="KW-1133">Transmembrane helix</keyword>
<keyword evidence="6" id="KW-0808">Transferase</keyword>
<dbReference type="InterPro" id="IPR005467">
    <property type="entry name" value="His_kinase_dom"/>
</dbReference>
<dbReference type="CDD" id="cd00082">
    <property type="entry name" value="HisKA"/>
    <property type="match status" value="1"/>
</dbReference>
<dbReference type="GO" id="GO:0000155">
    <property type="term" value="F:phosphorelay sensor kinase activity"/>
    <property type="evidence" value="ECO:0007669"/>
    <property type="project" value="InterPro"/>
</dbReference>
<reference evidence="6 7" key="1">
    <citation type="submission" date="2018-12" db="EMBL/GenBank/DDBJ databases">
        <title>Legionella sp,whole genome shotgun sequence.</title>
        <authorList>
            <person name="Wu H."/>
        </authorList>
    </citation>
    <scope>NUCLEOTIDE SEQUENCE [LARGE SCALE GENOMIC DNA]</scope>
    <source>
        <strain evidence="7">km714</strain>
    </source>
</reference>
<dbReference type="InterPro" id="IPR004358">
    <property type="entry name" value="Sig_transdc_His_kin-like_C"/>
</dbReference>
<dbReference type="SMART" id="SM00387">
    <property type="entry name" value="HATPase_c"/>
    <property type="match status" value="1"/>
</dbReference>
<dbReference type="SUPFAM" id="SSF55874">
    <property type="entry name" value="ATPase domain of HSP90 chaperone/DNA topoisomerase II/histidine kinase"/>
    <property type="match status" value="1"/>
</dbReference>
<keyword evidence="4" id="KW-0472">Membrane</keyword>
<keyword evidence="7" id="KW-1185">Reference proteome</keyword>
<dbReference type="SMART" id="SM00388">
    <property type="entry name" value="HisKA"/>
    <property type="match status" value="1"/>
</dbReference>
<dbReference type="PROSITE" id="PS50109">
    <property type="entry name" value="HIS_KIN"/>
    <property type="match status" value="1"/>
</dbReference>
<proteinExistence type="predicted"/>
<comment type="caution">
    <text evidence="6">The sequence shown here is derived from an EMBL/GenBank/DDBJ whole genome shotgun (WGS) entry which is preliminary data.</text>
</comment>
<name>A0A3S0WZV9_9GAMM</name>
<dbReference type="PANTHER" id="PTHR43065">
    <property type="entry name" value="SENSOR HISTIDINE KINASE"/>
    <property type="match status" value="1"/>
</dbReference>
<feature type="transmembrane region" description="Helical" evidence="4">
    <location>
        <begin position="106"/>
        <end position="136"/>
    </location>
</feature>
<dbReference type="InterPro" id="IPR036097">
    <property type="entry name" value="HisK_dim/P_sf"/>
</dbReference>
<dbReference type="InterPro" id="IPR003661">
    <property type="entry name" value="HisK_dim/P_dom"/>
</dbReference>
<sequence length="529" mass="59952">MHSQTLEKNDPQAKQWRMLLVYNMYRLLSIGALFGFFWLDHYSHADAIVYLSALGCYFIFGLLFLYVWYKKSLKFEQQVVYSGTVDVVVMVLFIQTIGYIQAGLGILLNAFIAVLSILVPGRLAIFFAAIASCMLLGTSLIQYGTGVHDDLRHFFSTGIYGASFFATALTAWYLASWVKSSEQLAQARAKELANVQRLNEYIVERLQHGVIYVDPNKQVKLINTAARRFFNWSENTGNLKLRDLSSALYDKYLQFLSHSKTAGQSAQTTIDNPYLQVHFFPASYGSQTAVLMILNDMTHIAQQAQELKLASLGRFSASIAHELRNPLGVIAHAVQLLGEEKELSGEDLRLKQLIINNCDRMNRVIKNVLQMSRRQQAQPETIELNSFLKQFKHDFCLINPCNLILKSSKEKRKTVVFDKSQLEQVLIILCDNSMQHGRNQAGEVDITLEIKDKTNKTLLLISDTGLGIPKKIRNHVFEPFFSTVRTGYGMGLFIAKDLCEINQAKLDFVECEIGCCFAISFNPDDEIRL</sequence>
<dbReference type="Gene3D" id="1.10.287.130">
    <property type="match status" value="1"/>
</dbReference>
<dbReference type="SUPFAM" id="SSF47384">
    <property type="entry name" value="Homodimeric domain of signal transducing histidine kinase"/>
    <property type="match status" value="1"/>
</dbReference>
<comment type="catalytic activity">
    <reaction evidence="1">
        <text>ATP + protein L-histidine = ADP + protein N-phospho-L-histidine.</text>
        <dbReference type="EC" id="2.7.13.3"/>
    </reaction>
</comment>